<dbReference type="Proteomes" id="UP000286701">
    <property type="component" value="Unassembled WGS sequence"/>
</dbReference>
<sequence>MKKILFTLLAGSFLASAAMAQVTGLKPTLPGGNIPAQPFLFSVNTLTGNSAYWAVNASSNYAQRSAGAFGYDGADQQIAVKGYLGNRFTLYANADLGFANNGGVASAQQAEIIRDFVGGKQAYGLRFGVGLGANRDFLSVGALFSRITASFESPRWRMGGNLRLEKAFAGNRDGIDLVTSFGFQHRLAGPVFAGFEIMGQDLEGFWEADEAEGGAKLLIGPSINVAPQNSRFSFSVSGGPVFYATHSTAALSGAIRDIGNVAAQNGYTLRAMVSFNLRRY</sequence>
<gene>
    <name evidence="2" type="ORF">EPL05_08385</name>
</gene>
<dbReference type="EMBL" id="SBIW01000003">
    <property type="protein sequence ID" value="RWY54054.1"/>
    <property type="molecule type" value="Genomic_DNA"/>
</dbReference>
<protein>
    <submittedName>
        <fullName evidence="2">Uncharacterized protein</fullName>
    </submittedName>
</protein>
<keyword evidence="3" id="KW-1185">Reference proteome</keyword>
<reference evidence="2 3" key="1">
    <citation type="submission" date="2019-01" db="EMBL/GenBank/DDBJ databases">
        <title>Mucilaginibacter antarcticum sp. nov., isolated from antarctic soil.</title>
        <authorList>
            <person name="Yan Y.-Q."/>
            <person name="Du Z.-J."/>
        </authorList>
    </citation>
    <scope>NUCLEOTIDE SEQUENCE [LARGE SCALE GENOMIC DNA]</scope>
    <source>
        <strain evidence="2 3">F01003</strain>
    </source>
</reference>
<name>A0A444MR19_9SPHI</name>
<feature type="chain" id="PRO_5019100062" evidence="1">
    <location>
        <begin position="21"/>
        <end position="280"/>
    </location>
</feature>
<feature type="signal peptide" evidence="1">
    <location>
        <begin position="1"/>
        <end position="20"/>
    </location>
</feature>
<comment type="caution">
    <text evidence="2">The sequence shown here is derived from an EMBL/GenBank/DDBJ whole genome shotgun (WGS) entry which is preliminary data.</text>
</comment>
<evidence type="ECO:0000313" key="2">
    <source>
        <dbReference type="EMBL" id="RWY54054.1"/>
    </source>
</evidence>
<dbReference type="OrthoDB" id="1121197at2"/>
<dbReference type="AlphaFoldDB" id="A0A444MR19"/>
<accession>A0A444MR19</accession>
<evidence type="ECO:0000256" key="1">
    <source>
        <dbReference type="SAM" id="SignalP"/>
    </source>
</evidence>
<proteinExistence type="predicted"/>
<dbReference type="RefSeq" id="WP_128533489.1">
    <property type="nucleotide sequence ID" value="NZ_SBIW01000003.1"/>
</dbReference>
<keyword evidence="1" id="KW-0732">Signal</keyword>
<evidence type="ECO:0000313" key="3">
    <source>
        <dbReference type="Proteomes" id="UP000286701"/>
    </source>
</evidence>
<organism evidence="2 3">
    <name type="scientific">Mucilaginibacter gilvus</name>
    <dbReference type="NCBI Taxonomy" id="2305909"/>
    <lineage>
        <taxon>Bacteria</taxon>
        <taxon>Pseudomonadati</taxon>
        <taxon>Bacteroidota</taxon>
        <taxon>Sphingobacteriia</taxon>
        <taxon>Sphingobacteriales</taxon>
        <taxon>Sphingobacteriaceae</taxon>
        <taxon>Mucilaginibacter</taxon>
    </lineage>
</organism>